<dbReference type="EMBL" id="CADCSU010000061">
    <property type="protein sequence ID" value="CAA9196704.1"/>
    <property type="molecule type" value="Genomic_DNA"/>
</dbReference>
<reference evidence="2 3" key="1">
    <citation type="submission" date="2020-02" db="EMBL/GenBank/DDBJ databases">
        <authorList>
            <person name="Criscuolo A."/>
        </authorList>
    </citation>
    <scope>NUCLEOTIDE SEQUENCE [LARGE SCALE GENOMIC DNA]</scope>
    <source>
        <strain evidence="2">CIP105534</strain>
    </source>
</reference>
<name>A0A6J4GCZ6_9FLAO</name>
<sequence length="44" mass="4883">MTNQALKLTDFQREKLSKNQQKTIQGGDDYVDPNKGDGKGNTIS</sequence>
<evidence type="ECO:0000256" key="1">
    <source>
        <dbReference type="SAM" id="MobiDB-lite"/>
    </source>
</evidence>
<evidence type="ECO:0000313" key="3">
    <source>
        <dbReference type="Proteomes" id="UP000479938"/>
    </source>
</evidence>
<protein>
    <submittedName>
        <fullName evidence="2">Uncharacterized protein</fullName>
    </submittedName>
</protein>
<dbReference type="AlphaFoldDB" id="A0A6J4GCZ6"/>
<evidence type="ECO:0000313" key="2">
    <source>
        <dbReference type="EMBL" id="CAA9196704.1"/>
    </source>
</evidence>
<organism evidence="2 3">
    <name type="scientific">Flavobacterium bizetiae</name>
    <dbReference type="NCBI Taxonomy" id="2704140"/>
    <lineage>
        <taxon>Bacteria</taxon>
        <taxon>Pseudomonadati</taxon>
        <taxon>Bacteroidota</taxon>
        <taxon>Flavobacteriia</taxon>
        <taxon>Flavobacteriales</taxon>
        <taxon>Flavobacteriaceae</taxon>
        <taxon>Flavobacterium</taxon>
    </lineage>
</organism>
<gene>
    <name evidence="2" type="ORF">FLA105534_01283</name>
</gene>
<dbReference type="RefSeq" id="WP_173969980.1">
    <property type="nucleotide sequence ID" value="NZ_CADCSU010000061.1"/>
</dbReference>
<feature type="region of interest" description="Disordered" evidence="1">
    <location>
        <begin position="1"/>
        <end position="44"/>
    </location>
</feature>
<keyword evidence="3" id="KW-1185">Reference proteome</keyword>
<dbReference type="Proteomes" id="UP000479938">
    <property type="component" value="Unassembled WGS sequence"/>
</dbReference>
<proteinExistence type="predicted"/>
<accession>A0A6J4GCZ6</accession>